<gene>
    <name evidence="2" type="ORF">P8C59_007234</name>
</gene>
<reference evidence="2" key="1">
    <citation type="journal article" date="2023" name="Mol. Plant Microbe Interact.">
        <title>Elucidating the Obligate Nature and Biological Capacity of an Invasive Fungal Corn Pathogen.</title>
        <authorList>
            <person name="MacCready J.S."/>
            <person name="Roggenkamp E.M."/>
            <person name="Gdanetz K."/>
            <person name="Chilvers M.I."/>
        </authorList>
    </citation>
    <scope>NUCLEOTIDE SEQUENCE</scope>
    <source>
        <strain evidence="2">PM02</strain>
    </source>
</reference>
<proteinExistence type="predicted"/>
<keyword evidence="3" id="KW-1185">Reference proteome</keyword>
<evidence type="ECO:0000256" key="1">
    <source>
        <dbReference type="SAM" id="MobiDB-lite"/>
    </source>
</evidence>
<name>A0AAD9I939_9PEZI</name>
<evidence type="ECO:0000313" key="2">
    <source>
        <dbReference type="EMBL" id="KAK2072909.1"/>
    </source>
</evidence>
<dbReference type="Proteomes" id="UP001217918">
    <property type="component" value="Unassembled WGS sequence"/>
</dbReference>
<evidence type="ECO:0000313" key="3">
    <source>
        <dbReference type="Proteomes" id="UP001217918"/>
    </source>
</evidence>
<feature type="region of interest" description="Disordered" evidence="1">
    <location>
        <begin position="253"/>
        <end position="279"/>
    </location>
</feature>
<dbReference type="EMBL" id="JAQQPM010000006">
    <property type="protein sequence ID" value="KAK2072909.1"/>
    <property type="molecule type" value="Genomic_DNA"/>
</dbReference>
<organism evidence="2 3">
    <name type="scientific">Phyllachora maydis</name>
    <dbReference type="NCBI Taxonomy" id="1825666"/>
    <lineage>
        <taxon>Eukaryota</taxon>
        <taxon>Fungi</taxon>
        <taxon>Dikarya</taxon>
        <taxon>Ascomycota</taxon>
        <taxon>Pezizomycotina</taxon>
        <taxon>Sordariomycetes</taxon>
        <taxon>Sordariomycetidae</taxon>
        <taxon>Phyllachorales</taxon>
        <taxon>Phyllachoraceae</taxon>
        <taxon>Phyllachora</taxon>
    </lineage>
</organism>
<sequence>MRGLRDISFSNGARLGSPGTNFLHSPVRPNFTFANFCGLGGSPAKDSLGSSSNDHRRAQAPDFSTVMKFFVEMTTLVTDSAVERLYERNLEKAQEKTNAEYRKADEKHSDWPDVVQFQKHKNEDLLRQTTAAKKRREHAESLVRNKAESFCKDLIENLLLVDIQNRAQDNTLKDSDASSKDLNAILKDVGATRQGLDDLRKGLVDLRFTFASLKNTVQQNLDNAKQRGNMMQKEIFLEADALSWSERHGTAIDSYGPGLSTAGQMPRRPEPRALTDKGQ</sequence>
<protein>
    <submittedName>
        <fullName evidence="2">Uncharacterized protein</fullName>
    </submittedName>
</protein>
<feature type="compositionally biased region" description="Basic and acidic residues" evidence="1">
    <location>
        <begin position="267"/>
        <end position="279"/>
    </location>
</feature>
<accession>A0AAD9I939</accession>
<comment type="caution">
    <text evidence="2">The sequence shown here is derived from an EMBL/GenBank/DDBJ whole genome shotgun (WGS) entry which is preliminary data.</text>
</comment>
<dbReference type="AlphaFoldDB" id="A0AAD9I939"/>